<evidence type="ECO:0000313" key="4">
    <source>
        <dbReference type="Proteomes" id="UP001139721"/>
    </source>
</evidence>
<evidence type="ECO:0000256" key="1">
    <source>
        <dbReference type="SAM" id="MobiDB-lite"/>
    </source>
</evidence>
<feature type="region of interest" description="Disordered" evidence="1">
    <location>
        <begin position="47"/>
        <end position="68"/>
    </location>
</feature>
<dbReference type="AlphaFoldDB" id="A0A9X2CZG6"/>
<comment type="caution">
    <text evidence="3">The sequence shown here is derived from an EMBL/GenBank/DDBJ whole genome shotgun (WGS) entry which is preliminary data.</text>
</comment>
<dbReference type="Proteomes" id="UP001139721">
    <property type="component" value="Unassembled WGS sequence"/>
</dbReference>
<dbReference type="EMBL" id="JAJKBJ010000003">
    <property type="protein sequence ID" value="MCL9683358.1"/>
    <property type="molecule type" value="Genomic_DNA"/>
</dbReference>
<reference evidence="3" key="1">
    <citation type="submission" date="2021-11" db="EMBL/GenBank/DDBJ databases">
        <title>Legionella maioricencis sp. nov., a new species isolated from hot water samples in Mallorca.</title>
        <authorList>
            <person name="Crespi S."/>
            <person name="Drasar V."/>
            <person name="Salva-Serra F."/>
            <person name="Jaen-Luchoro D."/>
            <person name="Pineiro-Iglesias B."/>
            <person name="Aliaga F."/>
            <person name="Fernandez-Juarez V."/>
            <person name="Coll G."/>
            <person name="Moore E.R.B."/>
            <person name="Bennasar-Figueras A."/>
        </authorList>
    </citation>
    <scope>NUCLEOTIDE SEQUENCE</scope>
    <source>
        <strain evidence="3">HCPI-6</strain>
    </source>
</reference>
<evidence type="ECO:0000313" key="3">
    <source>
        <dbReference type="EMBL" id="MCL9683358.1"/>
    </source>
</evidence>
<proteinExistence type="predicted"/>
<protein>
    <recommendedName>
        <fullName evidence="5">Secreted protein</fullName>
    </recommendedName>
</protein>
<accession>A0A9X2CZG6</accession>
<keyword evidence="2" id="KW-0732">Signal</keyword>
<gene>
    <name evidence="3" type="ORF">LOX96_04575</name>
</gene>
<evidence type="ECO:0008006" key="5">
    <source>
        <dbReference type="Google" id="ProtNLM"/>
    </source>
</evidence>
<feature type="signal peptide" evidence="2">
    <location>
        <begin position="1"/>
        <end position="28"/>
    </location>
</feature>
<sequence length="131" mass="14462">MNTSTRNYPIYRTLFLAISFFSSSACLAEHGGGGGYNQNVGNHLGGEYDQNGGYNHSGNYNPDDRYHQDYGYHQDDEELNYYTAPSIGNYVPGSGWQAPAVIFEPGNDNDNCQNIQQCDPSGNCILTQNCD</sequence>
<evidence type="ECO:0000256" key="2">
    <source>
        <dbReference type="SAM" id="SignalP"/>
    </source>
</evidence>
<keyword evidence="4" id="KW-1185">Reference proteome</keyword>
<dbReference type="RefSeq" id="WP_250419333.1">
    <property type="nucleotide sequence ID" value="NZ_JAJKBJ010000003.1"/>
</dbReference>
<feature type="chain" id="PRO_5040804942" description="Secreted protein" evidence="2">
    <location>
        <begin position="29"/>
        <end position="131"/>
    </location>
</feature>
<name>A0A9X2CZG6_9GAMM</name>
<dbReference type="PROSITE" id="PS51257">
    <property type="entry name" value="PROKAR_LIPOPROTEIN"/>
    <property type="match status" value="1"/>
</dbReference>
<organism evidence="3 4">
    <name type="scientific">Legionella maioricensis</name>
    <dbReference type="NCBI Taxonomy" id="2896528"/>
    <lineage>
        <taxon>Bacteria</taxon>
        <taxon>Pseudomonadati</taxon>
        <taxon>Pseudomonadota</taxon>
        <taxon>Gammaproteobacteria</taxon>
        <taxon>Legionellales</taxon>
        <taxon>Legionellaceae</taxon>
        <taxon>Legionella</taxon>
    </lineage>
</organism>